<evidence type="ECO:0000313" key="2">
    <source>
        <dbReference type="EMBL" id="RIB24589.1"/>
    </source>
</evidence>
<feature type="compositionally biased region" description="Basic and acidic residues" evidence="1">
    <location>
        <begin position="50"/>
        <end position="63"/>
    </location>
</feature>
<dbReference type="EMBL" id="QKWP01000210">
    <property type="protein sequence ID" value="RIB24589.1"/>
    <property type="molecule type" value="Genomic_DNA"/>
</dbReference>
<protein>
    <submittedName>
        <fullName evidence="2">Uncharacterized protein</fullName>
    </submittedName>
</protein>
<sequence length="92" mass="10926">MYKYTIEEPCKTTTEEQDYQAKETCKITAKKKQLLKKCPRQPPKKHSKLSPKECARPPTRETCKTTYWRNVQEHPLRRKSNSSISDDTCRHQ</sequence>
<comment type="caution">
    <text evidence="2">The sequence shown here is derived from an EMBL/GenBank/DDBJ whole genome shotgun (WGS) entry which is preliminary data.</text>
</comment>
<keyword evidence="3" id="KW-1185">Reference proteome</keyword>
<organism evidence="2 3">
    <name type="scientific">Gigaspora rosea</name>
    <dbReference type="NCBI Taxonomy" id="44941"/>
    <lineage>
        <taxon>Eukaryota</taxon>
        <taxon>Fungi</taxon>
        <taxon>Fungi incertae sedis</taxon>
        <taxon>Mucoromycota</taxon>
        <taxon>Glomeromycotina</taxon>
        <taxon>Glomeromycetes</taxon>
        <taxon>Diversisporales</taxon>
        <taxon>Gigasporaceae</taxon>
        <taxon>Gigaspora</taxon>
    </lineage>
</organism>
<name>A0A397VUD4_9GLOM</name>
<feature type="region of interest" description="Disordered" evidence="1">
    <location>
        <begin position="36"/>
        <end position="92"/>
    </location>
</feature>
<reference evidence="2 3" key="1">
    <citation type="submission" date="2018-06" db="EMBL/GenBank/DDBJ databases">
        <title>Comparative genomics reveals the genomic features of Rhizophagus irregularis, R. cerebriforme, R. diaphanum and Gigaspora rosea, and their symbiotic lifestyle signature.</title>
        <authorList>
            <person name="Morin E."/>
            <person name="San Clemente H."/>
            <person name="Chen E.C.H."/>
            <person name="De La Providencia I."/>
            <person name="Hainaut M."/>
            <person name="Kuo A."/>
            <person name="Kohler A."/>
            <person name="Murat C."/>
            <person name="Tang N."/>
            <person name="Roy S."/>
            <person name="Loubradou J."/>
            <person name="Henrissat B."/>
            <person name="Grigoriev I.V."/>
            <person name="Corradi N."/>
            <person name="Roux C."/>
            <person name="Martin F.M."/>
        </authorList>
    </citation>
    <scope>NUCLEOTIDE SEQUENCE [LARGE SCALE GENOMIC DNA]</scope>
    <source>
        <strain evidence="2 3">DAOM 194757</strain>
    </source>
</reference>
<accession>A0A397VUD4</accession>
<proteinExistence type="predicted"/>
<gene>
    <name evidence="2" type="ORF">C2G38_2168151</name>
</gene>
<feature type="compositionally biased region" description="Basic residues" evidence="1">
    <location>
        <begin position="36"/>
        <end position="49"/>
    </location>
</feature>
<evidence type="ECO:0000256" key="1">
    <source>
        <dbReference type="SAM" id="MobiDB-lite"/>
    </source>
</evidence>
<evidence type="ECO:0000313" key="3">
    <source>
        <dbReference type="Proteomes" id="UP000266673"/>
    </source>
</evidence>
<dbReference type="Proteomes" id="UP000266673">
    <property type="component" value="Unassembled WGS sequence"/>
</dbReference>
<dbReference type="AlphaFoldDB" id="A0A397VUD4"/>